<accession>A0A916NRA3</accession>
<reference evidence="1" key="1">
    <citation type="submission" date="2021-06" db="EMBL/GenBank/DDBJ databases">
        <authorList>
            <person name="Criscuolo A."/>
        </authorList>
    </citation>
    <scope>NUCLEOTIDE SEQUENCE</scope>
    <source>
        <strain evidence="1">CIP111600</strain>
    </source>
</reference>
<dbReference type="AlphaFoldDB" id="A0A916NRA3"/>
<gene>
    <name evidence="1" type="ORF">PAESOLCIP111_04009</name>
</gene>
<dbReference type="Proteomes" id="UP000693672">
    <property type="component" value="Unassembled WGS sequence"/>
</dbReference>
<protein>
    <submittedName>
        <fullName evidence="1">Uncharacterized protein</fullName>
    </submittedName>
</protein>
<dbReference type="EMBL" id="CAJVAS010000019">
    <property type="protein sequence ID" value="CAG7639096.1"/>
    <property type="molecule type" value="Genomic_DNA"/>
</dbReference>
<proteinExistence type="predicted"/>
<sequence>MKSGKAYFRDNFFSSGETDITDEREWKVGSLDLHSMFGSGITVRDASGRAVVQGKFRILSNRWIVSDGTDREIGVLRAKLTFFAKRFVYESARGGVLYIESPAFSNEYEIKTEAGTTAAHFRKISGMFSAGAFELDNRSELSMEEMIAVVMGVHAIRKRQQNSAAT</sequence>
<organism evidence="1 2">
    <name type="scientific">Paenibacillus solanacearum</name>
    <dbReference type="NCBI Taxonomy" id="2048548"/>
    <lineage>
        <taxon>Bacteria</taxon>
        <taxon>Bacillati</taxon>
        <taxon>Bacillota</taxon>
        <taxon>Bacilli</taxon>
        <taxon>Bacillales</taxon>
        <taxon>Paenibacillaceae</taxon>
        <taxon>Paenibacillus</taxon>
    </lineage>
</organism>
<keyword evidence="2" id="KW-1185">Reference proteome</keyword>
<comment type="caution">
    <text evidence="1">The sequence shown here is derived from an EMBL/GenBank/DDBJ whole genome shotgun (WGS) entry which is preliminary data.</text>
</comment>
<evidence type="ECO:0000313" key="1">
    <source>
        <dbReference type="EMBL" id="CAG7639096.1"/>
    </source>
</evidence>
<name>A0A916NRA3_9BACL</name>
<evidence type="ECO:0000313" key="2">
    <source>
        <dbReference type="Proteomes" id="UP000693672"/>
    </source>
</evidence>